<protein>
    <submittedName>
        <fullName evidence="3">Lamin tail domain-containing protein</fullName>
    </submittedName>
</protein>
<dbReference type="RefSeq" id="WP_378249420.1">
    <property type="nucleotide sequence ID" value="NZ_JBHSKF010000011.1"/>
</dbReference>
<dbReference type="PROSITE" id="PS51841">
    <property type="entry name" value="LTD"/>
    <property type="match status" value="1"/>
</dbReference>
<keyword evidence="4" id="KW-1185">Reference proteome</keyword>
<feature type="chain" id="PRO_5046518273" evidence="1">
    <location>
        <begin position="28"/>
        <end position="149"/>
    </location>
</feature>
<proteinExistence type="predicted"/>
<dbReference type="SUPFAM" id="SSF74853">
    <property type="entry name" value="Lamin A/C globular tail domain"/>
    <property type="match status" value="1"/>
</dbReference>
<feature type="domain" description="LTD" evidence="2">
    <location>
        <begin position="19"/>
        <end position="147"/>
    </location>
</feature>
<keyword evidence="1" id="KW-0732">Signal</keyword>
<organism evidence="3 4">
    <name type="scientific">Actinokineospora guangxiensis</name>
    <dbReference type="NCBI Taxonomy" id="1490288"/>
    <lineage>
        <taxon>Bacteria</taxon>
        <taxon>Bacillati</taxon>
        <taxon>Actinomycetota</taxon>
        <taxon>Actinomycetes</taxon>
        <taxon>Pseudonocardiales</taxon>
        <taxon>Pseudonocardiaceae</taxon>
        <taxon>Actinokineospora</taxon>
    </lineage>
</organism>
<dbReference type="Proteomes" id="UP001596157">
    <property type="component" value="Unassembled WGS sequence"/>
</dbReference>
<accession>A0ABW0ETN7</accession>
<evidence type="ECO:0000313" key="4">
    <source>
        <dbReference type="Proteomes" id="UP001596157"/>
    </source>
</evidence>
<reference evidence="4" key="1">
    <citation type="journal article" date="2019" name="Int. J. Syst. Evol. Microbiol.">
        <title>The Global Catalogue of Microorganisms (GCM) 10K type strain sequencing project: providing services to taxonomists for standard genome sequencing and annotation.</title>
        <authorList>
            <consortium name="The Broad Institute Genomics Platform"/>
            <consortium name="The Broad Institute Genome Sequencing Center for Infectious Disease"/>
            <person name="Wu L."/>
            <person name="Ma J."/>
        </authorList>
    </citation>
    <scope>NUCLEOTIDE SEQUENCE [LARGE SCALE GENOMIC DNA]</scope>
    <source>
        <strain evidence="4">CCUG 59778</strain>
    </source>
</reference>
<dbReference type="InterPro" id="IPR036415">
    <property type="entry name" value="Lamin_tail_dom_sf"/>
</dbReference>
<dbReference type="InterPro" id="IPR001322">
    <property type="entry name" value="Lamin_tail_dom"/>
</dbReference>
<dbReference type="EMBL" id="JBHSKF010000011">
    <property type="protein sequence ID" value="MFC5289576.1"/>
    <property type="molecule type" value="Genomic_DNA"/>
</dbReference>
<evidence type="ECO:0000313" key="3">
    <source>
        <dbReference type="EMBL" id="MFC5289576.1"/>
    </source>
</evidence>
<name>A0ABW0ETN7_9PSEU</name>
<feature type="signal peptide" evidence="1">
    <location>
        <begin position="1"/>
        <end position="27"/>
    </location>
</feature>
<comment type="caution">
    <text evidence="3">The sequence shown here is derived from an EMBL/GenBank/DDBJ whole genome shotgun (WGS) entry which is preliminary data.</text>
</comment>
<gene>
    <name evidence="3" type="ORF">ACFPM7_21185</name>
</gene>
<sequence>MRTRAAAITVAAMSAVLGLASAPTAAAAGGVVVWNAQYDSPGADKGGNASLNGEYITLKNTSTSAKTITGWTLRDKANHIYKFPATTIGAGKYLYVRTGKGTNNATTRYWNKTWYVWNNSGDTAYLRNASGASVSTCSWGSGKTVKHCR</sequence>
<dbReference type="Pfam" id="PF00932">
    <property type="entry name" value="LTD"/>
    <property type="match status" value="1"/>
</dbReference>
<dbReference type="Gene3D" id="2.60.40.1260">
    <property type="entry name" value="Lamin Tail domain"/>
    <property type="match status" value="1"/>
</dbReference>
<evidence type="ECO:0000259" key="2">
    <source>
        <dbReference type="PROSITE" id="PS51841"/>
    </source>
</evidence>
<evidence type="ECO:0000256" key="1">
    <source>
        <dbReference type="SAM" id="SignalP"/>
    </source>
</evidence>